<proteinExistence type="predicted"/>
<protein>
    <submittedName>
        <fullName evidence="1">Uncharacterized protein</fullName>
    </submittedName>
</protein>
<keyword evidence="2" id="KW-1185">Reference proteome</keyword>
<accession>A0ACC2PX07</accession>
<evidence type="ECO:0000313" key="2">
    <source>
        <dbReference type="Proteomes" id="UP001239111"/>
    </source>
</evidence>
<dbReference type="Proteomes" id="UP001239111">
    <property type="component" value="Chromosome 1"/>
</dbReference>
<gene>
    <name evidence="1" type="ORF">QAD02_023275</name>
</gene>
<dbReference type="EMBL" id="CM056741">
    <property type="protein sequence ID" value="KAJ8687481.1"/>
    <property type="molecule type" value="Genomic_DNA"/>
</dbReference>
<comment type="caution">
    <text evidence="1">The sequence shown here is derived from an EMBL/GenBank/DDBJ whole genome shotgun (WGS) entry which is preliminary data.</text>
</comment>
<name>A0ACC2PX07_9HYME</name>
<organism evidence="1 2">
    <name type="scientific">Eretmocerus hayati</name>
    <dbReference type="NCBI Taxonomy" id="131215"/>
    <lineage>
        <taxon>Eukaryota</taxon>
        <taxon>Metazoa</taxon>
        <taxon>Ecdysozoa</taxon>
        <taxon>Arthropoda</taxon>
        <taxon>Hexapoda</taxon>
        <taxon>Insecta</taxon>
        <taxon>Pterygota</taxon>
        <taxon>Neoptera</taxon>
        <taxon>Endopterygota</taxon>
        <taxon>Hymenoptera</taxon>
        <taxon>Apocrita</taxon>
        <taxon>Proctotrupomorpha</taxon>
        <taxon>Chalcidoidea</taxon>
        <taxon>Aphelinidae</taxon>
        <taxon>Aphelininae</taxon>
        <taxon>Eretmocerus</taxon>
    </lineage>
</organism>
<reference evidence="1" key="1">
    <citation type="submission" date="2023-04" db="EMBL/GenBank/DDBJ databases">
        <title>A chromosome-level genome assembly of the parasitoid wasp Eretmocerus hayati.</title>
        <authorList>
            <person name="Zhong Y."/>
            <person name="Liu S."/>
            <person name="Liu Y."/>
        </authorList>
    </citation>
    <scope>NUCLEOTIDE SEQUENCE</scope>
    <source>
        <strain evidence="1">ZJU_SS_LIU_2023</strain>
    </source>
</reference>
<sequence length="179" mass="19169">MSALVNLATSAPQITPVVLAAPNTQQLTQQALLARQQQQALVASQQQQTAAALLAQVPQRQGIPDARGVFVTREEPSDNIGLDGYRFSYELSDGQTREETAQVERRSPVLEDAVLRVRGSYSWVDPVSGQQFSVSYIADENGFQPQATHLPVSGRTQIATAAAVAPVVPVVPVAAVLRP</sequence>
<evidence type="ECO:0000313" key="1">
    <source>
        <dbReference type="EMBL" id="KAJ8687481.1"/>
    </source>
</evidence>